<gene>
    <name evidence="2" type="ORF">PILCRDRAFT_498339</name>
</gene>
<protein>
    <submittedName>
        <fullName evidence="2">Uncharacterized protein</fullName>
    </submittedName>
</protein>
<reference evidence="2 3" key="1">
    <citation type="submission" date="2014-04" db="EMBL/GenBank/DDBJ databases">
        <authorList>
            <consortium name="DOE Joint Genome Institute"/>
            <person name="Kuo A."/>
            <person name="Tarkka M."/>
            <person name="Buscot F."/>
            <person name="Kohler A."/>
            <person name="Nagy L.G."/>
            <person name="Floudas D."/>
            <person name="Copeland A."/>
            <person name="Barry K.W."/>
            <person name="Cichocki N."/>
            <person name="Veneault-Fourrey C."/>
            <person name="LaButti K."/>
            <person name="Lindquist E.A."/>
            <person name="Lipzen A."/>
            <person name="Lundell T."/>
            <person name="Morin E."/>
            <person name="Murat C."/>
            <person name="Sun H."/>
            <person name="Tunlid A."/>
            <person name="Henrissat B."/>
            <person name="Grigoriev I.V."/>
            <person name="Hibbett D.S."/>
            <person name="Martin F."/>
            <person name="Nordberg H.P."/>
            <person name="Cantor M.N."/>
            <person name="Hua S.X."/>
        </authorList>
    </citation>
    <scope>NUCLEOTIDE SEQUENCE [LARGE SCALE GENOMIC DNA]</scope>
    <source>
        <strain evidence="2 3">F 1598</strain>
    </source>
</reference>
<name>A0A0C3FAK9_PILCF</name>
<feature type="region of interest" description="Disordered" evidence="1">
    <location>
        <begin position="59"/>
        <end position="94"/>
    </location>
</feature>
<evidence type="ECO:0000313" key="2">
    <source>
        <dbReference type="EMBL" id="KIM81640.1"/>
    </source>
</evidence>
<dbReference type="Proteomes" id="UP000054166">
    <property type="component" value="Unassembled WGS sequence"/>
</dbReference>
<sequence>MTKQSRVGIEGMALNNRHGEEQMCPFIQECTMPVGNICQILLSLILMLLALNRVYVPPRRSTSPSVTDMALSRSPGVPLNTPGHCYPPHPQLID</sequence>
<dbReference type="AlphaFoldDB" id="A0A0C3FAK9"/>
<accession>A0A0C3FAK9</accession>
<evidence type="ECO:0000313" key="3">
    <source>
        <dbReference type="Proteomes" id="UP000054166"/>
    </source>
</evidence>
<feature type="compositionally biased region" description="Pro residues" evidence="1">
    <location>
        <begin position="85"/>
        <end position="94"/>
    </location>
</feature>
<organism evidence="2 3">
    <name type="scientific">Piloderma croceum (strain F 1598)</name>
    <dbReference type="NCBI Taxonomy" id="765440"/>
    <lineage>
        <taxon>Eukaryota</taxon>
        <taxon>Fungi</taxon>
        <taxon>Dikarya</taxon>
        <taxon>Basidiomycota</taxon>
        <taxon>Agaricomycotina</taxon>
        <taxon>Agaricomycetes</taxon>
        <taxon>Agaricomycetidae</taxon>
        <taxon>Atheliales</taxon>
        <taxon>Atheliaceae</taxon>
        <taxon>Piloderma</taxon>
    </lineage>
</organism>
<reference evidence="3" key="2">
    <citation type="submission" date="2015-01" db="EMBL/GenBank/DDBJ databases">
        <title>Evolutionary Origins and Diversification of the Mycorrhizal Mutualists.</title>
        <authorList>
            <consortium name="DOE Joint Genome Institute"/>
            <consortium name="Mycorrhizal Genomics Consortium"/>
            <person name="Kohler A."/>
            <person name="Kuo A."/>
            <person name="Nagy L.G."/>
            <person name="Floudas D."/>
            <person name="Copeland A."/>
            <person name="Barry K.W."/>
            <person name="Cichocki N."/>
            <person name="Veneault-Fourrey C."/>
            <person name="LaButti K."/>
            <person name="Lindquist E.A."/>
            <person name="Lipzen A."/>
            <person name="Lundell T."/>
            <person name="Morin E."/>
            <person name="Murat C."/>
            <person name="Riley R."/>
            <person name="Ohm R."/>
            <person name="Sun H."/>
            <person name="Tunlid A."/>
            <person name="Henrissat B."/>
            <person name="Grigoriev I.V."/>
            <person name="Hibbett D.S."/>
            <person name="Martin F."/>
        </authorList>
    </citation>
    <scope>NUCLEOTIDE SEQUENCE [LARGE SCALE GENOMIC DNA]</scope>
    <source>
        <strain evidence="3">F 1598</strain>
    </source>
</reference>
<dbReference type="EMBL" id="KN832998">
    <property type="protein sequence ID" value="KIM81640.1"/>
    <property type="molecule type" value="Genomic_DNA"/>
</dbReference>
<dbReference type="InParanoid" id="A0A0C3FAK9"/>
<evidence type="ECO:0000256" key="1">
    <source>
        <dbReference type="SAM" id="MobiDB-lite"/>
    </source>
</evidence>
<keyword evidence="3" id="KW-1185">Reference proteome</keyword>
<dbReference type="HOGENOM" id="CLU_2386963_0_0_1"/>
<proteinExistence type="predicted"/>